<gene>
    <name evidence="2" type="ORF">C8259_11900</name>
</gene>
<evidence type="ECO:0000256" key="1">
    <source>
        <dbReference type="SAM" id="MobiDB-lite"/>
    </source>
</evidence>
<dbReference type="InterPro" id="IPR036291">
    <property type="entry name" value="NAD(P)-bd_dom_sf"/>
</dbReference>
<dbReference type="SUPFAM" id="SSF51735">
    <property type="entry name" value="NAD(P)-binding Rossmann-fold domains"/>
    <property type="match status" value="1"/>
</dbReference>
<name>A0A2T2Z6K4_9NOCA</name>
<evidence type="ECO:0008006" key="4">
    <source>
        <dbReference type="Google" id="ProtNLM"/>
    </source>
</evidence>
<feature type="region of interest" description="Disordered" evidence="1">
    <location>
        <begin position="30"/>
        <end position="60"/>
    </location>
</feature>
<comment type="caution">
    <text evidence="2">The sequence shown here is derived from an EMBL/GenBank/DDBJ whole genome shotgun (WGS) entry which is preliminary data.</text>
</comment>
<evidence type="ECO:0000313" key="2">
    <source>
        <dbReference type="EMBL" id="PSR63380.1"/>
    </source>
</evidence>
<accession>A0A2T2Z6K4</accession>
<organism evidence="2 3">
    <name type="scientific">Nocardia nova</name>
    <dbReference type="NCBI Taxonomy" id="37330"/>
    <lineage>
        <taxon>Bacteria</taxon>
        <taxon>Bacillati</taxon>
        <taxon>Actinomycetota</taxon>
        <taxon>Actinomycetes</taxon>
        <taxon>Mycobacteriales</taxon>
        <taxon>Nocardiaceae</taxon>
        <taxon>Nocardia</taxon>
    </lineage>
</organism>
<protein>
    <recommendedName>
        <fullName evidence="4">NAD-dependent epimerase/dehydratase domain-containing protein</fullName>
    </recommendedName>
</protein>
<dbReference type="Proteomes" id="UP000241647">
    <property type="component" value="Unassembled WGS sequence"/>
</dbReference>
<proteinExistence type="predicted"/>
<dbReference type="AlphaFoldDB" id="A0A2T2Z6K4"/>
<dbReference type="Gene3D" id="3.40.50.720">
    <property type="entry name" value="NAD(P)-binding Rossmann-like Domain"/>
    <property type="match status" value="1"/>
</dbReference>
<dbReference type="EMBL" id="PYHS01000005">
    <property type="protein sequence ID" value="PSR63380.1"/>
    <property type="molecule type" value="Genomic_DNA"/>
</dbReference>
<sequence>MRVAITGASGNVGTALLRALPDAEVVAIARRPSPTDREPYARARPRRAGPASTSSSLATA</sequence>
<feature type="compositionally biased region" description="Low complexity" evidence="1">
    <location>
        <begin position="48"/>
        <end position="60"/>
    </location>
</feature>
<reference evidence="2 3" key="1">
    <citation type="submission" date="2018-02" db="EMBL/GenBank/DDBJ databases">
        <title>8 Nocardia nova and 1 Nocardia cyriacigeorgica strain used for evolution to TMP-SMX.</title>
        <authorList>
            <person name="Mehta H."/>
            <person name="Weng J."/>
            <person name="Shamoo Y."/>
        </authorList>
    </citation>
    <scope>NUCLEOTIDE SEQUENCE [LARGE SCALE GENOMIC DNA]</scope>
    <source>
        <strain evidence="2 3">ATCC 33727</strain>
    </source>
</reference>
<evidence type="ECO:0000313" key="3">
    <source>
        <dbReference type="Proteomes" id="UP000241647"/>
    </source>
</evidence>